<evidence type="ECO:0000313" key="2">
    <source>
        <dbReference type="Proteomes" id="UP000829196"/>
    </source>
</evidence>
<reference evidence="1" key="1">
    <citation type="journal article" date="2022" name="Front. Genet.">
        <title>Chromosome-Scale Assembly of the Dendrobium nobile Genome Provides Insights Into the Molecular Mechanism of the Biosynthesis of the Medicinal Active Ingredient of Dendrobium.</title>
        <authorList>
            <person name="Xu Q."/>
            <person name="Niu S.-C."/>
            <person name="Li K.-L."/>
            <person name="Zheng P.-J."/>
            <person name="Zhang X.-J."/>
            <person name="Jia Y."/>
            <person name="Liu Y."/>
            <person name="Niu Y.-X."/>
            <person name="Yu L.-H."/>
            <person name="Chen D.-F."/>
            <person name="Zhang G.-Q."/>
        </authorList>
    </citation>
    <scope>NUCLEOTIDE SEQUENCE</scope>
    <source>
        <tissue evidence="1">Leaf</tissue>
    </source>
</reference>
<organism evidence="1 2">
    <name type="scientific">Dendrobium nobile</name>
    <name type="common">Orchid</name>
    <dbReference type="NCBI Taxonomy" id="94219"/>
    <lineage>
        <taxon>Eukaryota</taxon>
        <taxon>Viridiplantae</taxon>
        <taxon>Streptophyta</taxon>
        <taxon>Embryophyta</taxon>
        <taxon>Tracheophyta</taxon>
        <taxon>Spermatophyta</taxon>
        <taxon>Magnoliopsida</taxon>
        <taxon>Liliopsida</taxon>
        <taxon>Asparagales</taxon>
        <taxon>Orchidaceae</taxon>
        <taxon>Epidendroideae</taxon>
        <taxon>Malaxideae</taxon>
        <taxon>Dendrobiinae</taxon>
        <taxon>Dendrobium</taxon>
    </lineage>
</organism>
<dbReference type="PRINTS" id="PR00145">
    <property type="entry name" value="ARGSUCLYASE"/>
</dbReference>
<accession>A0A8T3B3P0</accession>
<keyword evidence="2" id="KW-1185">Reference proteome</keyword>
<comment type="caution">
    <text evidence="1">The sequence shown here is derived from an EMBL/GenBank/DDBJ whole genome shotgun (WGS) entry which is preliminary data.</text>
</comment>
<dbReference type="GO" id="GO:0005829">
    <property type="term" value="C:cytosol"/>
    <property type="evidence" value="ECO:0007669"/>
    <property type="project" value="TreeGrafter"/>
</dbReference>
<dbReference type="PANTHER" id="PTHR43814:SF1">
    <property type="entry name" value="ARGININOSUCCINATE LYASE"/>
    <property type="match status" value="1"/>
</dbReference>
<proteinExistence type="predicted"/>
<dbReference type="InterPro" id="IPR008948">
    <property type="entry name" value="L-Aspartase-like"/>
</dbReference>
<dbReference type="InterPro" id="IPR024083">
    <property type="entry name" value="Fumarase/histidase_N"/>
</dbReference>
<dbReference type="GO" id="GO:0004056">
    <property type="term" value="F:argininosuccinate lyase activity"/>
    <property type="evidence" value="ECO:0007669"/>
    <property type="project" value="InterPro"/>
</dbReference>
<evidence type="ECO:0000313" key="1">
    <source>
        <dbReference type="EMBL" id="KAI0503615.1"/>
    </source>
</evidence>
<dbReference type="Proteomes" id="UP000829196">
    <property type="component" value="Unassembled WGS sequence"/>
</dbReference>
<dbReference type="SUPFAM" id="SSF48557">
    <property type="entry name" value="L-aspartase-like"/>
    <property type="match status" value="1"/>
</dbReference>
<sequence>MKFCPLSALALASTGLPIGRFMTSNALSFTAPMKNIIDAVSDKDFVLEFVSVNSIITMPLSRLGKECVMGVRKVWILDSW</sequence>
<dbReference type="OrthoDB" id="1926023at2759"/>
<name>A0A8T3B3P0_DENNO</name>
<dbReference type="Gene3D" id="1.20.200.10">
    <property type="entry name" value="Fumarase/aspartase (Central domain)"/>
    <property type="match status" value="1"/>
</dbReference>
<dbReference type="EMBL" id="JAGYWB010000011">
    <property type="protein sequence ID" value="KAI0503615.1"/>
    <property type="molecule type" value="Genomic_DNA"/>
</dbReference>
<protein>
    <submittedName>
        <fullName evidence="1">Uncharacterized protein</fullName>
    </submittedName>
</protein>
<dbReference type="SMR" id="A0A8T3B3P0"/>
<gene>
    <name evidence="1" type="ORF">KFK09_014549</name>
</gene>
<dbReference type="AlphaFoldDB" id="A0A8T3B3P0"/>
<dbReference type="InterPro" id="IPR009049">
    <property type="entry name" value="Argininosuccinate_lyase"/>
</dbReference>
<dbReference type="PANTHER" id="PTHR43814">
    <property type="entry name" value="ARGININOSUCCINATE LYASE"/>
    <property type="match status" value="1"/>
</dbReference>
<dbReference type="GO" id="GO:0042450">
    <property type="term" value="P:L-arginine biosynthetic process via ornithine"/>
    <property type="evidence" value="ECO:0007669"/>
    <property type="project" value="InterPro"/>
</dbReference>
<dbReference type="Gene3D" id="1.10.275.10">
    <property type="entry name" value="Fumarase/aspartase (N-terminal domain)"/>
    <property type="match status" value="1"/>
</dbReference>